<reference evidence="1 2" key="1">
    <citation type="journal article" date="2022" name="Hortic Res">
        <title>A haplotype resolved chromosomal level avocado genome allows analysis of novel avocado genes.</title>
        <authorList>
            <person name="Nath O."/>
            <person name="Fletcher S.J."/>
            <person name="Hayward A."/>
            <person name="Shaw L.M."/>
            <person name="Masouleh A.K."/>
            <person name="Furtado A."/>
            <person name="Henry R.J."/>
            <person name="Mitter N."/>
        </authorList>
    </citation>
    <scope>NUCLEOTIDE SEQUENCE [LARGE SCALE GENOMIC DNA]</scope>
    <source>
        <strain evidence="2">cv. Hass</strain>
    </source>
</reference>
<organism evidence="1 2">
    <name type="scientific">Persea americana</name>
    <name type="common">Avocado</name>
    <dbReference type="NCBI Taxonomy" id="3435"/>
    <lineage>
        <taxon>Eukaryota</taxon>
        <taxon>Viridiplantae</taxon>
        <taxon>Streptophyta</taxon>
        <taxon>Embryophyta</taxon>
        <taxon>Tracheophyta</taxon>
        <taxon>Spermatophyta</taxon>
        <taxon>Magnoliopsida</taxon>
        <taxon>Magnoliidae</taxon>
        <taxon>Laurales</taxon>
        <taxon>Lauraceae</taxon>
        <taxon>Persea</taxon>
    </lineage>
</organism>
<keyword evidence="2" id="KW-1185">Reference proteome</keyword>
<gene>
    <name evidence="1" type="ORF">MRB53_030012</name>
</gene>
<proteinExistence type="predicted"/>
<dbReference type="EMBL" id="CM056817">
    <property type="protein sequence ID" value="KAJ8621483.1"/>
    <property type="molecule type" value="Genomic_DNA"/>
</dbReference>
<accession>A0ACC2KKC0</accession>
<dbReference type="Proteomes" id="UP001234297">
    <property type="component" value="Chromosome 9"/>
</dbReference>
<evidence type="ECO:0000313" key="2">
    <source>
        <dbReference type="Proteomes" id="UP001234297"/>
    </source>
</evidence>
<name>A0ACC2KKC0_PERAE</name>
<comment type="caution">
    <text evidence="1">The sequence shown here is derived from an EMBL/GenBank/DDBJ whole genome shotgun (WGS) entry which is preliminary data.</text>
</comment>
<evidence type="ECO:0000313" key="1">
    <source>
        <dbReference type="EMBL" id="KAJ8621483.1"/>
    </source>
</evidence>
<sequence>MRGTHQKTKWATHPSSSSPSESESSGPLMFVINDHLDVLVEILKRMDGRTLARSACVCRLWASISLHDSLWENLIVRHLHLRPPSAYAASLRPVVLAMGGYRTLYTACVRPVLHRPLRSWDEVQLSLSLLSVDCYERRLIGGGGAGGGGPASSSSSSSLSFLCDLIASVHGKEACGVF</sequence>
<protein>
    <submittedName>
        <fullName evidence="1">Uncharacterized protein</fullName>
    </submittedName>
</protein>